<dbReference type="SUPFAM" id="SSF49899">
    <property type="entry name" value="Concanavalin A-like lectins/glucanases"/>
    <property type="match status" value="1"/>
</dbReference>
<dbReference type="AlphaFoldDB" id="G0J883"/>
<dbReference type="KEGG" id="cmr:Cycma_4159"/>
<accession>G0J883</accession>
<organism evidence="2 3">
    <name type="scientific">Cyclobacterium marinum (strain ATCC 25205 / DSM 745 / LMG 13164 / NCIMB 1802)</name>
    <name type="common">Flectobacillus marinus</name>
    <dbReference type="NCBI Taxonomy" id="880070"/>
    <lineage>
        <taxon>Bacteria</taxon>
        <taxon>Pseudomonadati</taxon>
        <taxon>Bacteroidota</taxon>
        <taxon>Cytophagia</taxon>
        <taxon>Cytophagales</taxon>
        <taxon>Cyclobacteriaceae</taxon>
        <taxon>Cyclobacterium</taxon>
    </lineage>
</organism>
<dbReference type="InterPro" id="IPR036278">
    <property type="entry name" value="Sialidase_sf"/>
</dbReference>
<sequence length="644" mass="73153">MHVFYTYFYHLHGVFSIKCWGFSGKCLYLSALFMACFTWVNAQQVDWRNIENGRVIPDKSYSDQPYIVKTDDGAWLCVMTTGSGHEGASGQHIISQRSFDEGLSWQDMIEIEPSDGPEASYAVLLKAPSGRIFVFYNHNTDNLREVKGDDPPYNNGIVKRVDSQGYYVFKYSDDHGQSWSEERHTIPVRQFEIDKNNPYKGEIRFFWNVGKPFSHDGSAFVPLTKVGGFGNGFFTSNEGVLLKSDNLLDVADPADANWITLPDGDIGLQTPENGGSIAAEHSYSILSDGSFFVVYRSLDGHPVYSYSRDKGRTWDKPQYMRFADGRLMKNPRAANFAWKCDNGKYLYWFHNHGGKFIREHPNPAAIGYNDRNPVWMVGGVEVDSDDGKVIQWSQPDVLLYDEDPLVRMSYPDLIEENGNYYITETQKDIARVHQIDNAFLERLWGQFEEPVRVRDGLLLNWSGQNESLPQKLPAPAVPTFWVRDSNTADYRGKSSNAGFTIELGFLLNEIKEGQILADTRDASGKGWWISISDKNNIIFQMNDGQTQVAWSADPGTIHENTQHQVSIIIDGGPNIISFVTDERFNDGGAHRQFGWGRFSPYFKSPEGSKTLLLGSRIKGELNYIRFFDRALMVSEVLASQRWEK</sequence>
<dbReference type="InterPro" id="IPR011040">
    <property type="entry name" value="Sialidase"/>
</dbReference>
<keyword evidence="3" id="KW-1185">Reference proteome</keyword>
<evidence type="ECO:0000313" key="3">
    <source>
        <dbReference type="Proteomes" id="UP000001635"/>
    </source>
</evidence>
<dbReference type="Gene3D" id="2.60.120.200">
    <property type="match status" value="1"/>
</dbReference>
<dbReference type="GO" id="GO:0004553">
    <property type="term" value="F:hydrolase activity, hydrolyzing O-glycosyl compounds"/>
    <property type="evidence" value="ECO:0007669"/>
    <property type="project" value="UniProtKB-ARBA"/>
</dbReference>
<evidence type="ECO:0000259" key="1">
    <source>
        <dbReference type="Pfam" id="PF13088"/>
    </source>
</evidence>
<dbReference type="GO" id="GO:0005975">
    <property type="term" value="P:carbohydrate metabolic process"/>
    <property type="evidence" value="ECO:0007669"/>
    <property type="project" value="UniProtKB-ARBA"/>
</dbReference>
<reference evidence="3" key="1">
    <citation type="submission" date="2011-07" db="EMBL/GenBank/DDBJ databases">
        <title>The complete genome of Cyclobacterium marinum DSM 745.</title>
        <authorList>
            <person name="Lucas S."/>
            <person name="Han J."/>
            <person name="Lapidus A."/>
            <person name="Bruce D."/>
            <person name="Goodwin L."/>
            <person name="Pitluck S."/>
            <person name="Peters L."/>
            <person name="Kyrpides N."/>
            <person name="Mavromatis K."/>
            <person name="Ivanova N."/>
            <person name="Ovchinnikova G."/>
            <person name="Chertkov O."/>
            <person name="Detter J.C."/>
            <person name="Tapia R."/>
            <person name="Han C."/>
            <person name="Land M."/>
            <person name="Hauser L."/>
            <person name="Markowitz V."/>
            <person name="Cheng J.-F."/>
            <person name="Hugenholtz P."/>
            <person name="Woyke T."/>
            <person name="Wu D."/>
            <person name="Tindall B."/>
            <person name="Schuetze A."/>
            <person name="Brambilla E."/>
            <person name="Klenk H.-P."/>
            <person name="Eisen J.A."/>
        </authorList>
    </citation>
    <scope>NUCLEOTIDE SEQUENCE [LARGE SCALE GENOMIC DNA]</scope>
    <source>
        <strain evidence="3">ATCC 25205 / DSM 745 / LMG 13164 / NCIMB 1802</strain>
    </source>
</reference>
<dbReference type="InterPro" id="IPR013320">
    <property type="entry name" value="ConA-like_dom_sf"/>
</dbReference>
<name>G0J883_CYCMS</name>
<dbReference type="EMBL" id="CP002955">
    <property type="protein sequence ID" value="AEL27863.1"/>
    <property type="molecule type" value="Genomic_DNA"/>
</dbReference>
<protein>
    <recommendedName>
        <fullName evidence="1">Sialidase domain-containing protein</fullName>
    </recommendedName>
</protein>
<dbReference type="SUPFAM" id="SSF50939">
    <property type="entry name" value="Sialidases"/>
    <property type="match status" value="1"/>
</dbReference>
<feature type="domain" description="Sialidase" evidence="1">
    <location>
        <begin position="167"/>
        <end position="420"/>
    </location>
</feature>
<dbReference type="Gene3D" id="2.120.10.10">
    <property type="match status" value="1"/>
</dbReference>
<evidence type="ECO:0000313" key="2">
    <source>
        <dbReference type="EMBL" id="AEL27863.1"/>
    </source>
</evidence>
<dbReference type="eggNOG" id="COG4409">
    <property type="taxonomic scope" value="Bacteria"/>
</dbReference>
<dbReference type="Proteomes" id="UP000001635">
    <property type="component" value="Chromosome"/>
</dbReference>
<dbReference type="Pfam" id="PF13088">
    <property type="entry name" value="BNR_2"/>
    <property type="match status" value="1"/>
</dbReference>
<proteinExistence type="predicted"/>
<dbReference type="CDD" id="cd15482">
    <property type="entry name" value="Sialidase_non-viral"/>
    <property type="match status" value="1"/>
</dbReference>
<gene>
    <name evidence="2" type="ordered locus">Cycma_4159</name>
</gene>
<dbReference type="HOGENOM" id="CLU_439336_0_0_10"/>